<name>A0A511YQ32_9FLAO</name>
<organism evidence="1 2">
    <name type="scientific">Chryseobacterium hagamense</name>
    <dbReference type="NCBI Taxonomy" id="395935"/>
    <lineage>
        <taxon>Bacteria</taxon>
        <taxon>Pseudomonadati</taxon>
        <taxon>Bacteroidota</taxon>
        <taxon>Flavobacteriia</taxon>
        <taxon>Flavobacteriales</taxon>
        <taxon>Weeksellaceae</taxon>
        <taxon>Chryseobacterium group</taxon>
        <taxon>Chryseobacterium</taxon>
    </lineage>
</organism>
<accession>A0A511YQ32</accession>
<protein>
    <submittedName>
        <fullName evidence="1">Uncharacterized protein</fullName>
    </submittedName>
</protein>
<evidence type="ECO:0000313" key="2">
    <source>
        <dbReference type="Proteomes" id="UP000321863"/>
    </source>
</evidence>
<comment type="caution">
    <text evidence="1">The sequence shown here is derived from an EMBL/GenBank/DDBJ whole genome shotgun (WGS) entry which is preliminary data.</text>
</comment>
<sequence>MLMINIIFQKFLKYPGNQLQNVWIRNKKVPITKVLHDHTICGKTKIEVKELFGEEKLCDTYTDKWKLPIKTTPNKKYFLVFYFEDEQLAAIRYKYKVKEYRSYF</sequence>
<keyword evidence="2" id="KW-1185">Reference proteome</keyword>
<evidence type="ECO:0000313" key="1">
    <source>
        <dbReference type="EMBL" id="GEN77296.1"/>
    </source>
</evidence>
<reference evidence="1 2" key="1">
    <citation type="submission" date="2019-07" db="EMBL/GenBank/DDBJ databases">
        <title>Whole genome shotgun sequence of Chryseobacterium hagamense NBRC 105253.</title>
        <authorList>
            <person name="Hosoyama A."/>
            <person name="Uohara A."/>
            <person name="Ohji S."/>
            <person name="Ichikawa N."/>
        </authorList>
    </citation>
    <scope>NUCLEOTIDE SEQUENCE [LARGE SCALE GENOMIC DNA]</scope>
    <source>
        <strain evidence="1 2">NBRC 105253</strain>
    </source>
</reference>
<dbReference type="AlphaFoldDB" id="A0A511YQ32"/>
<dbReference type="EMBL" id="BJYJ01000021">
    <property type="protein sequence ID" value="GEN77296.1"/>
    <property type="molecule type" value="Genomic_DNA"/>
</dbReference>
<proteinExistence type="predicted"/>
<gene>
    <name evidence="1" type="ORF">CHA01nite_30360</name>
</gene>
<dbReference type="Proteomes" id="UP000321863">
    <property type="component" value="Unassembled WGS sequence"/>
</dbReference>